<evidence type="ECO:0000256" key="6">
    <source>
        <dbReference type="ARBA" id="ARBA00023239"/>
    </source>
</evidence>
<dbReference type="Pfam" id="PF02152">
    <property type="entry name" value="FolB"/>
    <property type="match status" value="1"/>
</dbReference>
<dbReference type="GO" id="GO:0004150">
    <property type="term" value="F:dihydroneopterin aldolase activity"/>
    <property type="evidence" value="ECO:0007669"/>
    <property type="project" value="UniProtKB-EC"/>
</dbReference>
<accession>A0A383A867</accession>
<dbReference type="NCBIfam" id="TIGR00526">
    <property type="entry name" value="folB_dom"/>
    <property type="match status" value="1"/>
</dbReference>
<dbReference type="GO" id="GO:0005737">
    <property type="term" value="C:cytoplasm"/>
    <property type="evidence" value="ECO:0007669"/>
    <property type="project" value="TreeGrafter"/>
</dbReference>
<evidence type="ECO:0000313" key="9">
    <source>
        <dbReference type="EMBL" id="SVE03395.1"/>
    </source>
</evidence>
<evidence type="ECO:0000256" key="1">
    <source>
        <dbReference type="ARBA" id="ARBA00001353"/>
    </source>
</evidence>
<comment type="similarity">
    <text evidence="3">Belongs to the DHNA family.</text>
</comment>
<keyword evidence="5" id="KW-0289">Folate biosynthesis</keyword>
<protein>
    <recommendedName>
        <fullName evidence="4">dihydroneopterin aldolase</fullName>
        <ecNumber evidence="4">4.1.2.25</ecNumber>
    </recommendedName>
    <alternativeName>
        <fullName evidence="7">7,8-dihydroneopterin aldolase</fullName>
    </alternativeName>
</protein>
<dbReference type="InterPro" id="IPR006156">
    <property type="entry name" value="Dihydroneopterin_aldolase"/>
</dbReference>
<dbReference type="InterPro" id="IPR006157">
    <property type="entry name" value="FolB_dom"/>
</dbReference>
<evidence type="ECO:0000256" key="7">
    <source>
        <dbReference type="ARBA" id="ARBA00032903"/>
    </source>
</evidence>
<evidence type="ECO:0000256" key="4">
    <source>
        <dbReference type="ARBA" id="ARBA00013043"/>
    </source>
</evidence>
<organism evidence="9">
    <name type="scientific">marine metagenome</name>
    <dbReference type="NCBI Taxonomy" id="408172"/>
    <lineage>
        <taxon>unclassified sequences</taxon>
        <taxon>metagenomes</taxon>
        <taxon>ecological metagenomes</taxon>
    </lineage>
</organism>
<dbReference type="InterPro" id="IPR043133">
    <property type="entry name" value="GTP-CH-I_C/QueF"/>
</dbReference>
<comment type="pathway">
    <text evidence="2">Cofactor biosynthesis; tetrahydrofolate biosynthesis; 2-amino-4-hydroxy-6-hydroxymethyl-7,8-dihydropteridine diphosphate from 7,8-dihydroneopterin triphosphate: step 3/4.</text>
</comment>
<evidence type="ECO:0000256" key="3">
    <source>
        <dbReference type="ARBA" id="ARBA00005708"/>
    </source>
</evidence>
<proteinExistence type="inferred from homology"/>
<evidence type="ECO:0000256" key="2">
    <source>
        <dbReference type="ARBA" id="ARBA00005013"/>
    </source>
</evidence>
<feature type="domain" description="Dihydroneopterin aldolase/epimerase" evidence="8">
    <location>
        <begin position="1"/>
        <end position="105"/>
    </location>
</feature>
<dbReference type="PANTHER" id="PTHR42844">
    <property type="entry name" value="DIHYDRONEOPTERIN ALDOLASE 1-RELATED"/>
    <property type="match status" value="1"/>
</dbReference>
<keyword evidence="6" id="KW-0456">Lyase</keyword>
<reference evidence="9" key="1">
    <citation type="submission" date="2018-05" db="EMBL/GenBank/DDBJ databases">
        <authorList>
            <person name="Lanie J.A."/>
            <person name="Ng W.-L."/>
            <person name="Kazmierczak K.M."/>
            <person name="Andrzejewski T.M."/>
            <person name="Davidsen T.M."/>
            <person name="Wayne K.J."/>
            <person name="Tettelin H."/>
            <person name="Glass J.I."/>
            <person name="Rusch D."/>
            <person name="Podicherti R."/>
            <person name="Tsui H.-C.T."/>
            <person name="Winkler M.E."/>
        </authorList>
    </citation>
    <scope>NUCLEOTIDE SEQUENCE</scope>
</reference>
<dbReference type="Gene3D" id="3.30.1130.10">
    <property type="match status" value="1"/>
</dbReference>
<dbReference type="EMBL" id="UINC01189624">
    <property type="protein sequence ID" value="SVE03395.1"/>
    <property type="molecule type" value="Genomic_DNA"/>
</dbReference>
<comment type="catalytic activity">
    <reaction evidence="1">
        <text>7,8-dihydroneopterin = 6-hydroxymethyl-7,8-dihydropterin + glycolaldehyde</text>
        <dbReference type="Rhea" id="RHEA:10540"/>
        <dbReference type="ChEBI" id="CHEBI:17001"/>
        <dbReference type="ChEBI" id="CHEBI:17071"/>
        <dbReference type="ChEBI" id="CHEBI:44841"/>
        <dbReference type="EC" id="4.1.2.25"/>
    </reaction>
</comment>
<dbReference type="AlphaFoldDB" id="A0A383A867"/>
<gene>
    <name evidence="9" type="ORF">METZ01_LOCUS456249</name>
</gene>
<dbReference type="SMART" id="SM00905">
    <property type="entry name" value="FolB"/>
    <property type="match status" value="1"/>
</dbReference>
<dbReference type="PANTHER" id="PTHR42844:SF1">
    <property type="entry name" value="DIHYDRONEOPTERIN ALDOLASE 1-RELATED"/>
    <property type="match status" value="1"/>
</dbReference>
<evidence type="ECO:0000259" key="8">
    <source>
        <dbReference type="SMART" id="SM00905"/>
    </source>
</evidence>
<dbReference type="SUPFAM" id="SSF55620">
    <property type="entry name" value="Tetrahydrobiopterin biosynthesis enzymes-like"/>
    <property type="match status" value="1"/>
</dbReference>
<dbReference type="GO" id="GO:0046656">
    <property type="term" value="P:folic acid biosynthetic process"/>
    <property type="evidence" value="ECO:0007669"/>
    <property type="project" value="UniProtKB-KW"/>
</dbReference>
<name>A0A383A867_9ZZZZ</name>
<evidence type="ECO:0000256" key="5">
    <source>
        <dbReference type="ARBA" id="ARBA00022909"/>
    </source>
</evidence>
<dbReference type="EC" id="4.1.2.25" evidence="4"/>
<sequence>MEVRFHVGVPDEERTEPQRLLITIELTHDLGASGTADSLAETIDYFAVCQAVKALGQTRSWKLIEALADDICMLVLDQFSPSVVRVAVKKFILPDTRWVSVEMIRPAKNRRAPTAEHRQHDLPRIP</sequence>